<reference evidence="3" key="1">
    <citation type="journal article" date="2019" name="Int. J. Syst. Evol. Microbiol.">
        <title>The Global Catalogue of Microorganisms (GCM) 10K type strain sequencing project: providing services to taxonomists for standard genome sequencing and annotation.</title>
        <authorList>
            <consortium name="The Broad Institute Genomics Platform"/>
            <consortium name="The Broad Institute Genome Sequencing Center for Infectious Disease"/>
            <person name="Wu L."/>
            <person name="Ma J."/>
        </authorList>
    </citation>
    <scope>NUCLEOTIDE SEQUENCE [LARGE SCALE GENOMIC DNA]</scope>
    <source>
        <strain evidence="3">CECT 7131</strain>
    </source>
</reference>
<keyword evidence="1" id="KW-0472">Membrane</keyword>
<accession>A0ABT8ADD7</accession>
<dbReference type="RefSeq" id="WP_290319597.1">
    <property type="nucleotide sequence ID" value="NZ_JAUFPN010000195.1"/>
</dbReference>
<dbReference type="EMBL" id="JAUFPN010000195">
    <property type="protein sequence ID" value="MDN3567553.1"/>
    <property type="molecule type" value="Genomic_DNA"/>
</dbReference>
<keyword evidence="1" id="KW-1133">Transmembrane helix</keyword>
<gene>
    <name evidence="2" type="ORF">QWZ14_24510</name>
</gene>
<evidence type="ECO:0000313" key="2">
    <source>
        <dbReference type="EMBL" id="MDN3567553.1"/>
    </source>
</evidence>
<sequence>MNSFELAWLAAGGVLALVIAARLVPGWMEHRARVRKLRDRFANAPLHRVPATTPHEAD</sequence>
<evidence type="ECO:0000313" key="3">
    <source>
        <dbReference type="Proteomes" id="UP001529369"/>
    </source>
</evidence>
<comment type="caution">
    <text evidence="2">The sequence shown here is derived from an EMBL/GenBank/DDBJ whole genome shotgun (WGS) entry which is preliminary data.</text>
</comment>
<name>A0ABT8ADD7_9PROT</name>
<protein>
    <recommendedName>
        <fullName evidence="4">Cellulose biosynthesis protein BcsF</fullName>
    </recommendedName>
</protein>
<keyword evidence="3" id="KW-1185">Reference proteome</keyword>
<feature type="transmembrane region" description="Helical" evidence="1">
    <location>
        <begin position="6"/>
        <end position="28"/>
    </location>
</feature>
<evidence type="ECO:0008006" key="4">
    <source>
        <dbReference type="Google" id="ProtNLM"/>
    </source>
</evidence>
<dbReference type="Proteomes" id="UP001529369">
    <property type="component" value="Unassembled WGS sequence"/>
</dbReference>
<keyword evidence="1" id="KW-0812">Transmembrane</keyword>
<evidence type="ECO:0000256" key="1">
    <source>
        <dbReference type="SAM" id="Phobius"/>
    </source>
</evidence>
<proteinExistence type="predicted"/>
<organism evidence="2 3">
    <name type="scientific">Paeniroseomonas aquatica</name>
    <dbReference type="NCBI Taxonomy" id="373043"/>
    <lineage>
        <taxon>Bacteria</taxon>
        <taxon>Pseudomonadati</taxon>
        <taxon>Pseudomonadota</taxon>
        <taxon>Alphaproteobacteria</taxon>
        <taxon>Acetobacterales</taxon>
        <taxon>Acetobacteraceae</taxon>
        <taxon>Paeniroseomonas</taxon>
    </lineage>
</organism>